<comment type="caution">
    <text evidence="3">The sequence shown here is derived from an EMBL/GenBank/DDBJ whole genome shotgun (WGS) entry which is preliminary data.</text>
</comment>
<dbReference type="Proteomes" id="UP000738349">
    <property type="component" value="Unassembled WGS sequence"/>
</dbReference>
<evidence type="ECO:0000256" key="2">
    <source>
        <dbReference type="SAM" id="Phobius"/>
    </source>
</evidence>
<feature type="region of interest" description="Disordered" evidence="1">
    <location>
        <begin position="25"/>
        <end position="52"/>
    </location>
</feature>
<evidence type="ECO:0000256" key="1">
    <source>
        <dbReference type="SAM" id="MobiDB-lite"/>
    </source>
</evidence>
<dbReference type="AlphaFoldDB" id="A0A9P9EW16"/>
<keyword evidence="2" id="KW-1133">Transmembrane helix</keyword>
<accession>A0A9P9EW16</accession>
<organism evidence="3 4">
    <name type="scientific">Dactylonectria macrodidyma</name>
    <dbReference type="NCBI Taxonomy" id="307937"/>
    <lineage>
        <taxon>Eukaryota</taxon>
        <taxon>Fungi</taxon>
        <taxon>Dikarya</taxon>
        <taxon>Ascomycota</taxon>
        <taxon>Pezizomycotina</taxon>
        <taxon>Sordariomycetes</taxon>
        <taxon>Hypocreomycetidae</taxon>
        <taxon>Hypocreales</taxon>
        <taxon>Nectriaceae</taxon>
        <taxon>Dactylonectria</taxon>
    </lineage>
</organism>
<keyword evidence="2" id="KW-0812">Transmembrane</keyword>
<evidence type="ECO:0000313" key="3">
    <source>
        <dbReference type="EMBL" id="KAH7146365.1"/>
    </source>
</evidence>
<reference evidence="3" key="1">
    <citation type="journal article" date="2021" name="Nat. Commun.">
        <title>Genetic determinants of endophytism in the Arabidopsis root mycobiome.</title>
        <authorList>
            <person name="Mesny F."/>
            <person name="Miyauchi S."/>
            <person name="Thiergart T."/>
            <person name="Pickel B."/>
            <person name="Atanasova L."/>
            <person name="Karlsson M."/>
            <person name="Huettel B."/>
            <person name="Barry K.W."/>
            <person name="Haridas S."/>
            <person name="Chen C."/>
            <person name="Bauer D."/>
            <person name="Andreopoulos W."/>
            <person name="Pangilinan J."/>
            <person name="LaButti K."/>
            <person name="Riley R."/>
            <person name="Lipzen A."/>
            <person name="Clum A."/>
            <person name="Drula E."/>
            <person name="Henrissat B."/>
            <person name="Kohler A."/>
            <person name="Grigoriev I.V."/>
            <person name="Martin F.M."/>
            <person name="Hacquard S."/>
        </authorList>
    </citation>
    <scope>NUCLEOTIDE SEQUENCE</scope>
    <source>
        <strain evidence="3">MPI-CAGE-AT-0147</strain>
    </source>
</reference>
<proteinExistence type="predicted"/>
<dbReference type="EMBL" id="JAGMUV010000008">
    <property type="protein sequence ID" value="KAH7146365.1"/>
    <property type="molecule type" value="Genomic_DNA"/>
</dbReference>
<gene>
    <name evidence="3" type="ORF">EDB81DRAFT_488952</name>
</gene>
<keyword evidence="4" id="KW-1185">Reference proteome</keyword>
<evidence type="ECO:0000313" key="4">
    <source>
        <dbReference type="Proteomes" id="UP000738349"/>
    </source>
</evidence>
<feature type="region of interest" description="Disordered" evidence="1">
    <location>
        <begin position="151"/>
        <end position="189"/>
    </location>
</feature>
<feature type="compositionally biased region" description="Polar residues" evidence="1">
    <location>
        <begin position="151"/>
        <end position="179"/>
    </location>
</feature>
<feature type="transmembrane region" description="Helical" evidence="2">
    <location>
        <begin position="203"/>
        <end position="226"/>
    </location>
</feature>
<dbReference type="OrthoDB" id="5079492at2759"/>
<protein>
    <submittedName>
        <fullName evidence="3">Uncharacterized protein</fullName>
    </submittedName>
</protein>
<keyword evidence="2" id="KW-0472">Membrane</keyword>
<sequence>MRHESLFTLMFGSYVRLGTSTPQQTSSALLTSAPGPTTRPAEPSNVRRQDGSSDTCGFVTGSVPVKCSSARCGLMLVFGETDAHVGCCDGDGCVFQTTCIEDGVAFDTNSLACTGRSSLCATYTWPEYDAVSFRCATSRFTETVSATSYNPTGTETDSFASTVTGADSAAPSETGSPSETAAPDDSGSSGGLPVYDLATRQRIGAGVGSGGFALLLLGFFAIYGCWKRPRPRSRQLPLSPSQVDDLQILSPIDDSGKRATQSHVVGYARVPLNVT</sequence>
<name>A0A9P9EW16_9HYPO</name>